<protein>
    <recommendedName>
        <fullName evidence="2">Alkyl hydroperoxide reductase subunit C/ Thiol specific antioxidant domain-containing protein</fullName>
    </recommendedName>
</protein>
<accession>X1E686</accession>
<reference evidence="1" key="1">
    <citation type="journal article" date="2014" name="Front. Microbiol.">
        <title>High frequency of phylogenetically diverse reductive dehalogenase-homologous genes in deep subseafloor sedimentary metagenomes.</title>
        <authorList>
            <person name="Kawai M."/>
            <person name="Futagami T."/>
            <person name="Toyoda A."/>
            <person name="Takaki Y."/>
            <person name="Nishi S."/>
            <person name="Hori S."/>
            <person name="Arai W."/>
            <person name="Tsubouchi T."/>
            <person name="Morono Y."/>
            <person name="Uchiyama I."/>
            <person name="Ito T."/>
            <person name="Fujiyama A."/>
            <person name="Inagaki F."/>
            <person name="Takami H."/>
        </authorList>
    </citation>
    <scope>NUCLEOTIDE SEQUENCE</scope>
    <source>
        <strain evidence="1">Expedition CK06-06</strain>
    </source>
</reference>
<dbReference type="Gene3D" id="3.40.30.10">
    <property type="entry name" value="Glutaredoxin"/>
    <property type="match status" value="1"/>
</dbReference>
<dbReference type="EMBL" id="BART01032601">
    <property type="protein sequence ID" value="GAH12699.1"/>
    <property type="molecule type" value="Genomic_DNA"/>
</dbReference>
<organism evidence="1">
    <name type="scientific">marine sediment metagenome</name>
    <dbReference type="NCBI Taxonomy" id="412755"/>
    <lineage>
        <taxon>unclassified sequences</taxon>
        <taxon>metagenomes</taxon>
        <taxon>ecological metagenomes</taxon>
    </lineage>
</organism>
<evidence type="ECO:0008006" key="2">
    <source>
        <dbReference type="Google" id="ProtNLM"/>
    </source>
</evidence>
<evidence type="ECO:0000313" key="1">
    <source>
        <dbReference type="EMBL" id="GAH12699.1"/>
    </source>
</evidence>
<gene>
    <name evidence="1" type="ORF">S01H4_56290</name>
</gene>
<dbReference type="InterPro" id="IPR036249">
    <property type="entry name" value="Thioredoxin-like_sf"/>
</dbReference>
<comment type="caution">
    <text evidence="1">The sequence shown here is derived from an EMBL/GenBank/DDBJ whole genome shotgun (WGS) entry which is preliminary data.</text>
</comment>
<dbReference type="AlphaFoldDB" id="X1E686"/>
<sequence length="41" mass="4668">MGVVRSTFLINPDGMIIYIWPKVSVNGHPEDVQKILTELKK</sequence>
<dbReference type="SUPFAM" id="SSF52833">
    <property type="entry name" value="Thioredoxin-like"/>
    <property type="match status" value="1"/>
</dbReference>
<proteinExistence type="predicted"/>
<name>X1E686_9ZZZZ</name>